<dbReference type="AlphaFoldDB" id="A0A2C9ZK01"/>
<dbReference type="Proteomes" id="UP000194632">
    <property type="component" value="Unassembled WGS sequence"/>
</dbReference>
<comment type="similarity">
    <text evidence="1">Belongs to the AHA1 family.</text>
</comment>
<organism evidence="3 4">
    <name type="scientific">Gordonia lacunae</name>
    <dbReference type="NCBI Taxonomy" id="417102"/>
    <lineage>
        <taxon>Bacteria</taxon>
        <taxon>Bacillati</taxon>
        <taxon>Actinomycetota</taxon>
        <taxon>Actinomycetes</taxon>
        <taxon>Mycobacteriales</taxon>
        <taxon>Gordoniaceae</taxon>
        <taxon>Gordonia</taxon>
    </lineage>
</organism>
<evidence type="ECO:0000313" key="3">
    <source>
        <dbReference type="EMBL" id="OUC81075.1"/>
    </source>
</evidence>
<dbReference type="InterPro" id="IPR013538">
    <property type="entry name" value="ASHA1/2-like_C"/>
</dbReference>
<comment type="caution">
    <text evidence="3">The sequence shown here is derived from an EMBL/GenBank/DDBJ whole genome shotgun (WGS) entry which is preliminary data.</text>
</comment>
<dbReference type="Gene3D" id="3.30.530.20">
    <property type="match status" value="1"/>
</dbReference>
<dbReference type="EMBL" id="NGFO01000001">
    <property type="protein sequence ID" value="OUC81075.1"/>
    <property type="molecule type" value="Genomic_DNA"/>
</dbReference>
<evidence type="ECO:0000313" key="4">
    <source>
        <dbReference type="Proteomes" id="UP000194632"/>
    </source>
</evidence>
<dbReference type="SUPFAM" id="SSF55961">
    <property type="entry name" value="Bet v1-like"/>
    <property type="match status" value="1"/>
</dbReference>
<proteinExistence type="inferred from homology"/>
<gene>
    <name evidence="3" type="ORF">CA982_01675</name>
</gene>
<dbReference type="CDD" id="cd08899">
    <property type="entry name" value="SRPBCC_CalC_Aha1-like_6"/>
    <property type="match status" value="1"/>
</dbReference>
<protein>
    <submittedName>
        <fullName evidence="3">Polyketide cyclase</fullName>
    </submittedName>
</protein>
<name>A0A2C9ZK01_9ACTN</name>
<sequence>MSADVTATGRREIRDGVAHVVLERTFAAPIDAVWAAITEPSRLERWIGTWAGDPADGVVEFRMTAEGEDVESERFSILECDPPRRLVVESASPGGDGVDDVWRLELDLAETDGTTTLTFAQGLPRPDSAENVGPGWEYYLDRLVAAEAGRGVAGVEWDAYHPALASSYEAMFRD</sequence>
<evidence type="ECO:0000256" key="1">
    <source>
        <dbReference type="ARBA" id="ARBA00006817"/>
    </source>
</evidence>
<reference evidence="3 4" key="1">
    <citation type="submission" date="2017-05" db="EMBL/GenBank/DDBJ databases">
        <title>Biotechnological potential of actinobacteria isolated from South African environments.</title>
        <authorList>
            <person name="Le Roes-Hill M."/>
            <person name="Prins A."/>
            <person name="Durrell K.A."/>
        </authorList>
    </citation>
    <scope>NUCLEOTIDE SEQUENCE [LARGE SCALE GENOMIC DNA]</scope>
    <source>
        <strain evidence="3">BS2</strain>
    </source>
</reference>
<accession>A0A2C9ZK01</accession>
<keyword evidence="4" id="KW-1185">Reference proteome</keyword>
<evidence type="ECO:0000259" key="2">
    <source>
        <dbReference type="Pfam" id="PF08327"/>
    </source>
</evidence>
<dbReference type="Pfam" id="PF08327">
    <property type="entry name" value="AHSA1"/>
    <property type="match status" value="1"/>
</dbReference>
<dbReference type="OrthoDB" id="8117292at2"/>
<feature type="domain" description="Activator of Hsp90 ATPase homologue 1/2-like C-terminal" evidence="2">
    <location>
        <begin position="28"/>
        <end position="145"/>
    </location>
</feature>
<dbReference type="STRING" id="417102.CA982_01675"/>
<dbReference type="RefSeq" id="WP_086533579.1">
    <property type="nucleotide sequence ID" value="NZ_NGFO01000001.1"/>
</dbReference>
<dbReference type="InterPro" id="IPR023393">
    <property type="entry name" value="START-like_dom_sf"/>
</dbReference>